<feature type="compositionally biased region" description="Pro residues" evidence="1">
    <location>
        <begin position="1"/>
        <end position="26"/>
    </location>
</feature>
<sequence>MSYPDPPQQPQWQPQPPGQGYPPPQAPGQHPAGFGAGAPGGPPPAGPFPGGQYSGGQVPPPSGGGRNRRWLIPAAAGTALLLMGGTVWATVSLVSFGGPQPEDVLPGSALAFGKIDLSIDGSQAMELLRFVDQLPDEVTAEMDEPDGDMTGLVAEGFVAAFPEARQSEVEEWIGQRVGFAMWPASGEAELGEGAGVAGAFALAVEDERLAQENLERLSGEYDDLYFEVINDFALLTTSDAALADLHAQVEEHGPLADADTFSGDMAEVPGGSLAAAWSDLAGLMEVEEFAREFEADLAAETGELSGRMTASLRVDGEYLEARTDIFDLTVDGTDLAWLAETPGASVAAMESLPESTVMAVGASGLDTALADAYESDSIPFMTSSGQMQEMERQFNSMGAPLPEGFTQLLGSSTAFGVTDMDLEGFFGSSYSGGGEASFQYRAVGGDEQILGDFVESAVVDSYSTPPGVSTDGDAVVVSQGSSATGRLGDDPVFQQTMQEMDSAVMAGYMDLRQVLTESEVEAPGQWGAVGLALSVTEEGQRSSVELRWSPSGGE</sequence>
<accession>D7B709</accession>
<organism evidence="2 3">
    <name type="scientific">Nocardiopsis dassonvillei (strain ATCC 23218 / DSM 43111 / CIP 107115 / JCM 7437 / KCTC 9190 / NBRC 14626 / NCTC 10488 / NRRL B-5397 / IMRU 509)</name>
    <name type="common">Actinomadura dassonvillei</name>
    <dbReference type="NCBI Taxonomy" id="446468"/>
    <lineage>
        <taxon>Bacteria</taxon>
        <taxon>Bacillati</taxon>
        <taxon>Actinomycetota</taxon>
        <taxon>Actinomycetes</taxon>
        <taxon>Streptosporangiales</taxon>
        <taxon>Nocardiopsidaceae</taxon>
        <taxon>Nocardiopsis</taxon>
    </lineage>
</organism>
<reference evidence="2 3" key="1">
    <citation type="journal article" date="2010" name="Stand. Genomic Sci.">
        <title>Complete genome sequence of Nocardiopsis dassonvillei type strain (IMRU 509).</title>
        <authorList>
            <person name="Sun H."/>
            <person name="Lapidus A."/>
            <person name="Nolan M."/>
            <person name="Lucas S."/>
            <person name="Del Rio T.G."/>
            <person name="Tice H."/>
            <person name="Cheng J.F."/>
            <person name="Tapia R."/>
            <person name="Han C."/>
            <person name="Goodwin L."/>
            <person name="Pitluck S."/>
            <person name="Pagani I."/>
            <person name="Ivanova N."/>
            <person name="Mavromatis K."/>
            <person name="Mikhailova N."/>
            <person name="Pati A."/>
            <person name="Chen A."/>
            <person name="Palaniappan K."/>
            <person name="Land M."/>
            <person name="Hauser L."/>
            <person name="Chang Y.J."/>
            <person name="Jeffries C.D."/>
            <person name="Djao O.D."/>
            <person name="Rohde M."/>
            <person name="Sikorski J."/>
            <person name="Goker M."/>
            <person name="Woyke T."/>
            <person name="Bristow J."/>
            <person name="Eisen J.A."/>
            <person name="Markowitz V."/>
            <person name="Hugenholtz P."/>
            <person name="Kyrpides N.C."/>
            <person name="Klenk H.P."/>
        </authorList>
    </citation>
    <scope>NUCLEOTIDE SEQUENCE [LARGE SCALE GENOMIC DNA]</scope>
    <source>
        <strain evidence="3">ATCC 23218 / DSM 43111 / CIP 107115 / JCM 7437 / KCTC 9190 / NBRC 14626 / NCTC 10488 / NRRL B-5397 / IMRU 509</strain>
    </source>
</reference>
<proteinExistence type="predicted"/>
<evidence type="ECO:0008006" key="4">
    <source>
        <dbReference type="Google" id="ProtNLM"/>
    </source>
</evidence>
<dbReference type="eggNOG" id="ENOG5030RUJ">
    <property type="taxonomic scope" value="Bacteria"/>
</dbReference>
<dbReference type="STRING" id="446468.Ndas_0113"/>
<name>D7B709_NOCDD</name>
<evidence type="ECO:0000313" key="2">
    <source>
        <dbReference type="EMBL" id="ADH65563.1"/>
    </source>
</evidence>
<gene>
    <name evidence="2" type="ordered locus">Ndas_0113</name>
</gene>
<dbReference type="OrthoDB" id="5241887at2"/>
<keyword evidence="3" id="KW-1185">Reference proteome</keyword>
<feature type="region of interest" description="Disordered" evidence="1">
    <location>
        <begin position="1"/>
        <end position="69"/>
    </location>
</feature>
<dbReference type="Proteomes" id="UP000002219">
    <property type="component" value="Chromosome 1"/>
</dbReference>
<dbReference type="RefSeq" id="WP_013151170.1">
    <property type="nucleotide sequence ID" value="NC_014210.1"/>
</dbReference>
<dbReference type="EMBL" id="CP002040">
    <property type="protein sequence ID" value="ADH65563.1"/>
    <property type="molecule type" value="Genomic_DNA"/>
</dbReference>
<dbReference type="GeneID" id="91488205"/>
<dbReference type="AlphaFoldDB" id="D7B709"/>
<protein>
    <recommendedName>
        <fullName evidence="4">DUF3352 domain-containing protein</fullName>
    </recommendedName>
</protein>
<dbReference type="HOGENOM" id="CLU_540613_0_0_11"/>
<dbReference type="KEGG" id="nda:Ndas_0113"/>
<evidence type="ECO:0000313" key="3">
    <source>
        <dbReference type="Proteomes" id="UP000002219"/>
    </source>
</evidence>
<evidence type="ECO:0000256" key="1">
    <source>
        <dbReference type="SAM" id="MobiDB-lite"/>
    </source>
</evidence>